<gene>
    <name evidence="2" type="ORF">V6N12_032715</name>
</gene>
<sequence length="384" mass="43702">MKKLEEKEYGIQRMGKLNWVLQEKVKLKSLCSEKKLWRDMAQTNEVMANFLRTDLEQILAHVGEECHANDVRAEATLVDAAWLAQLPSAPFIALIDQAKQGLYRYYGKKMTYVMVDLLQVAKKTAQKRKIILTDIERWQKGVASTVASQQASKPVPLILVKCADYLVLSGVTQMKIIGLNSQYLFKAEGEQLVTAYNQAALTKYYIASLPEPLTTFELYDEIKGARSSIHAMRNVLKKLPSLYYMTLEFITALLLLVSQKSVLNKMDARSLAMEMAPVIMWQKDRKPESYRKYWRMVVALIQPLLTVHGTCLLKEKYPLLVSLFFFGANSLFVMATDDGEDMDASSHIPLDDGMPVDFGAIEVIQCLIEQHNPIFTDANETVWR</sequence>
<organism evidence="2 3">
    <name type="scientific">Hibiscus sabdariffa</name>
    <name type="common">roselle</name>
    <dbReference type="NCBI Taxonomy" id="183260"/>
    <lineage>
        <taxon>Eukaryota</taxon>
        <taxon>Viridiplantae</taxon>
        <taxon>Streptophyta</taxon>
        <taxon>Embryophyta</taxon>
        <taxon>Tracheophyta</taxon>
        <taxon>Spermatophyta</taxon>
        <taxon>Magnoliopsida</taxon>
        <taxon>eudicotyledons</taxon>
        <taxon>Gunneridae</taxon>
        <taxon>Pentapetalae</taxon>
        <taxon>rosids</taxon>
        <taxon>malvids</taxon>
        <taxon>Malvales</taxon>
        <taxon>Malvaceae</taxon>
        <taxon>Malvoideae</taxon>
        <taxon>Hibiscus</taxon>
    </lineage>
</organism>
<reference evidence="2 3" key="1">
    <citation type="journal article" date="2024" name="G3 (Bethesda)">
        <title>Genome assembly of Hibiscus sabdariffa L. provides insights into metabolisms of medicinal natural products.</title>
        <authorList>
            <person name="Kim T."/>
        </authorList>
    </citation>
    <scope>NUCLEOTIDE SEQUENCE [LARGE SCALE GENOMIC DNA]</scope>
    <source>
        <strain evidence="2">TK-2024</strain>
        <tissue evidence="2">Old leaves</tissue>
    </source>
</reference>
<protein>
    <recommendedName>
        <fullName evidence="1">Rho-GAP domain-containing protein</fullName>
    </recommendedName>
</protein>
<accession>A0ABR1ZUJ5</accession>
<dbReference type="PANTHER" id="PTHR47367:SF1">
    <property type="entry name" value="OS07G0486500 PROTEIN"/>
    <property type="match status" value="1"/>
</dbReference>
<dbReference type="PROSITE" id="PS50238">
    <property type="entry name" value="RHOGAP"/>
    <property type="match status" value="1"/>
</dbReference>
<dbReference type="Gene3D" id="1.10.555.10">
    <property type="entry name" value="Rho GTPase activation protein"/>
    <property type="match status" value="1"/>
</dbReference>
<dbReference type="SUPFAM" id="SSF48350">
    <property type="entry name" value="GTPase activation domain, GAP"/>
    <property type="match status" value="1"/>
</dbReference>
<dbReference type="Proteomes" id="UP001472677">
    <property type="component" value="Unassembled WGS sequence"/>
</dbReference>
<dbReference type="PANTHER" id="PTHR47367">
    <property type="entry name" value="AUXIN-REGULATED PROTEIN-LIKE"/>
    <property type="match status" value="1"/>
</dbReference>
<dbReference type="InterPro" id="IPR000198">
    <property type="entry name" value="RhoGAP_dom"/>
</dbReference>
<dbReference type="Pfam" id="PF00620">
    <property type="entry name" value="RhoGAP"/>
    <property type="match status" value="1"/>
</dbReference>
<dbReference type="SMART" id="SM00324">
    <property type="entry name" value="RhoGAP"/>
    <property type="match status" value="1"/>
</dbReference>
<proteinExistence type="predicted"/>
<dbReference type="InterPro" id="IPR008936">
    <property type="entry name" value="Rho_GTPase_activation_prot"/>
</dbReference>
<dbReference type="EMBL" id="JBBPBM010001432">
    <property type="protein sequence ID" value="KAK8484278.1"/>
    <property type="molecule type" value="Genomic_DNA"/>
</dbReference>
<comment type="caution">
    <text evidence="2">The sequence shown here is derived from an EMBL/GenBank/DDBJ whole genome shotgun (WGS) entry which is preliminary data.</text>
</comment>
<feature type="domain" description="Rho-GAP" evidence="1">
    <location>
        <begin position="140"/>
        <end position="312"/>
    </location>
</feature>
<evidence type="ECO:0000313" key="2">
    <source>
        <dbReference type="EMBL" id="KAK8484278.1"/>
    </source>
</evidence>
<keyword evidence="3" id="KW-1185">Reference proteome</keyword>
<dbReference type="CDD" id="cd00159">
    <property type="entry name" value="RhoGAP"/>
    <property type="match status" value="1"/>
</dbReference>
<name>A0ABR1ZUJ5_9ROSI</name>
<evidence type="ECO:0000259" key="1">
    <source>
        <dbReference type="PROSITE" id="PS50238"/>
    </source>
</evidence>
<evidence type="ECO:0000313" key="3">
    <source>
        <dbReference type="Proteomes" id="UP001472677"/>
    </source>
</evidence>